<reference evidence="8 9" key="1">
    <citation type="submission" date="2017-08" db="EMBL/GenBank/DDBJ databases">
        <title>WGS of Clinical strains of the CDC Group NO-1 linked to zoonotic infections in humans.</title>
        <authorList>
            <person name="Bernier A.-M."/>
            <person name="Bernard K."/>
        </authorList>
    </citation>
    <scope>NUCLEOTIDE SEQUENCE [LARGE SCALE GENOMIC DNA]</scope>
    <source>
        <strain evidence="8 9">NML03-0146</strain>
    </source>
</reference>
<sequence>MHAIAQRVVIAYGSESGNAKALAEGLAAAPCVAALQPQVMPLNAVDLQASWGDEALLLIISSSFGDGEPPGNAEGFLAQLRQSGALAQLRYAIFGLGDTAYPNFCGFTKQLDALLQERGAQAIINRVDADIGYADFFARWQSVLEQVLQGDAQAGLALSLRVIAYGENDAYAAAILERRQLNHAGPDAEPGAYHIRLACEGSGMRWRAGDTLHVLAQNDPQLLAQLAQWYGAPEAAELLRDKELRQISKGVLRELARLGGSDALKGLLKFSQRQQLEQYLWGADVLDVLQDFCTPEKVPLAELAQLLSPRLPRAYSIASHGQAGHIDLCIRHVRYERQGRQREGMATHWLLTQGGPVQVYCRANPGFHLAGDAAAPLILIGTGTGIAPLMGLLRELQASGQPRQTCLFFGEKRQAQDFLYREELESLQAEGVLHKLVTAFSRDGAEKYYVQHALQEHAVTLRDWIAQGAHVYVCGNKQHLERAIGAAFDALLADTQQGAADPDETPWQRLGREGRVHLELY</sequence>
<gene>
    <name evidence="8" type="ORF">CK620_12505</name>
</gene>
<feature type="domain" description="Flavodoxin-like" evidence="6">
    <location>
        <begin position="8"/>
        <end position="145"/>
    </location>
</feature>
<keyword evidence="4" id="KW-0813">Transport</keyword>
<dbReference type="InterPro" id="IPR039261">
    <property type="entry name" value="FNR_nucleotide-bd"/>
</dbReference>
<keyword evidence="3" id="KW-0288">FMN</keyword>
<dbReference type="SUPFAM" id="SSF52343">
    <property type="entry name" value="Ferredoxin reductase-like, C-terminal NADP-linked domain"/>
    <property type="match status" value="1"/>
</dbReference>
<dbReference type="InterPro" id="IPR001709">
    <property type="entry name" value="Flavoprot_Pyr_Nucl_cyt_Rdtase"/>
</dbReference>
<dbReference type="GO" id="GO:0005829">
    <property type="term" value="C:cytosol"/>
    <property type="evidence" value="ECO:0007669"/>
    <property type="project" value="TreeGrafter"/>
</dbReference>
<comment type="caution">
    <text evidence="8">The sequence shown here is derived from an EMBL/GenBank/DDBJ whole genome shotgun (WGS) entry which is preliminary data.</text>
</comment>
<keyword evidence="2" id="KW-0285">Flavoprotein</keyword>
<evidence type="ECO:0000259" key="7">
    <source>
        <dbReference type="PROSITE" id="PS51384"/>
    </source>
</evidence>
<dbReference type="PRINTS" id="PR00371">
    <property type="entry name" value="FPNCR"/>
</dbReference>
<dbReference type="Pfam" id="PF00175">
    <property type="entry name" value="NAD_binding_1"/>
    <property type="match status" value="1"/>
</dbReference>
<feature type="domain" description="FAD-binding FR-type" evidence="7">
    <location>
        <begin position="168"/>
        <end position="372"/>
    </location>
</feature>
<proteinExistence type="predicted"/>
<dbReference type="InterPro" id="IPR029039">
    <property type="entry name" value="Flavoprotein-like_sf"/>
</dbReference>
<dbReference type="SUPFAM" id="SSF63380">
    <property type="entry name" value="Riboflavin synthase domain-like"/>
    <property type="match status" value="1"/>
</dbReference>
<name>A0A2A2A7G2_9BURK</name>
<evidence type="ECO:0000256" key="3">
    <source>
        <dbReference type="ARBA" id="ARBA00022643"/>
    </source>
</evidence>
<accession>A0A2A2A7G2</accession>
<dbReference type="GO" id="GO:0019344">
    <property type="term" value="P:cysteine biosynthetic process"/>
    <property type="evidence" value="ECO:0007669"/>
    <property type="project" value="UniProtKB-KW"/>
</dbReference>
<dbReference type="Gene3D" id="1.20.990.10">
    <property type="entry name" value="NADPH-cytochrome p450 Reductase, Chain A, domain 3"/>
    <property type="match status" value="1"/>
</dbReference>
<dbReference type="Proteomes" id="UP000217999">
    <property type="component" value="Unassembled WGS sequence"/>
</dbReference>
<dbReference type="AlphaFoldDB" id="A0A2A2A7G2"/>
<dbReference type="Gene3D" id="2.40.30.10">
    <property type="entry name" value="Translation factors"/>
    <property type="match status" value="1"/>
</dbReference>
<dbReference type="Gene3D" id="3.40.50.360">
    <property type="match status" value="1"/>
</dbReference>
<dbReference type="Pfam" id="PF00258">
    <property type="entry name" value="Flavodoxin_1"/>
    <property type="match status" value="1"/>
</dbReference>
<keyword evidence="4" id="KW-0249">Electron transport</keyword>
<evidence type="ECO:0000313" key="9">
    <source>
        <dbReference type="Proteomes" id="UP000217999"/>
    </source>
</evidence>
<evidence type="ECO:0000256" key="2">
    <source>
        <dbReference type="ARBA" id="ARBA00022630"/>
    </source>
</evidence>
<evidence type="ECO:0000256" key="4">
    <source>
        <dbReference type="ARBA" id="ARBA00022982"/>
    </source>
</evidence>
<dbReference type="PRINTS" id="PR00369">
    <property type="entry name" value="FLAVODOXIN"/>
</dbReference>
<dbReference type="InterPro" id="IPR017927">
    <property type="entry name" value="FAD-bd_FR_type"/>
</dbReference>
<keyword evidence="5" id="KW-0198">Cysteine biosynthesis</keyword>
<dbReference type="PROSITE" id="PS51384">
    <property type="entry name" value="FAD_FR"/>
    <property type="match status" value="1"/>
</dbReference>
<evidence type="ECO:0000313" key="8">
    <source>
        <dbReference type="EMBL" id="PAT33684.1"/>
    </source>
</evidence>
<dbReference type="InterPro" id="IPR008254">
    <property type="entry name" value="Flavodoxin/NO_synth"/>
</dbReference>
<evidence type="ECO:0000256" key="1">
    <source>
        <dbReference type="ARBA" id="ARBA00001917"/>
    </source>
</evidence>
<dbReference type="PROSITE" id="PS50902">
    <property type="entry name" value="FLAVODOXIN_LIKE"/>
    <property type="match status" value="1"/>
</dbReference>
<dbReference type="SUPFAM" id="SSF52218">
    <property type="entry name" value="Flavoproteins"/>
    <property type="match status" value="1"/>
</dbReference>
<keyword evidence="5" id="KW-0028">Amino-acid biosynthesis</keyword>
<dbReference type="PANTHER" id="PTHR19384:SF128">
    <property type="entry name" value="NADPH OXIDOREDUCTASE A"/>
    <property type="match status" value="1"/>
</dbReference>
<dbReference type="GO" id="GO:0010181">
    <property type="term" value="F:FMN binding"/>
    <property type="evidence" value="ECO:0007669"/>
    <property type="project" value="InterPro"/>
</dbReference>
<evidence type="ECO:0000256" key="5">
    <source>
        <dbReference type="ARBA" id="ARBA00023192"/>
    </source>
</evidence>
<dbReference type="InterPro" id="IPR023173">
    <property type="entry name" value="NADPH_Cyt_P450_Rdtase_alpha"/>
</dbReference>
<dbReference type="InterPro" id="IPR017938">
    <property type="entry name" value="Riboflavin_synthase-like_b-brl"/>
</dbReference>
<dbReference type="GO" id="GO:0050660">
    <property type="term" value="F:flavin adenine dinucleotide binding"/>
    <property type="evidence" value="ECO:0007669"/>
    <property type="project" value="TreeGrafter"/>
</dbReference>
<comment type="cofactor">
    <cofactor evidence="1">
        <name>FMN</name>
        <dbReference type="ChEBI" id="CHEBI:58210"/>
    </cofactor>
</comment>
<dbReference type="PANTHER" id="PTHR19384">
    <property type="entry name" value="NITRIC OXIDE SYNTHASE-RELATED"/>
    <property type="match status" value="1"/>
</dbReference>
<dbReference type="InterPro" id="IPR001433">
    <property type="entry name" value="OxRdtase_FAD/NAD-bd"/>
</dbReference>
<protein>
    <submittedName>
        <fullName evidence="8">Sulfite reductase subunit alpha</fullName>
    </submittedName>
</protein>
<dbReference type="InterPro" id="IPR001094">
    <property type="entry name" value="Flavdoxin-like"/>
</dbReference>
<dbReference type="RefSeq" id="WP_095550575.1">
    <property type="nucleotide sequence ID" value="NZ_NSJF01000007.1"/>
</dbReference>
<dbReference type="Gene3D" id="3.40.50.80">
    <property type="entry name" value="Nucleotide-binding domain of ferredoxin-NADP reductase (FNR) module"/>
    <property type="match status" value="1"/>
</dbReference>
<dbReference type="GO" id="GO:0016491">
    <property type="term" value="F:oxidoreductase activity"/>
    <property type="evidence" value="ECO:0007669"/>
    <property type="project" value="InterPro"/>
</dbReference>
<evidence type="ECO:0000259" key="6">
    <source>
        <dbReference type="PROSITE" id="PS50902"/>
    </source>
</evidence>
<dbReference type="EMBL" id="NSJF01000007">
    <property type="protein sequence ID" value="PAT33684.1"/>
    <property type="molecule type" value="Genomic_DNA"/>
</dbReference>
<organism evidence="8 9">
    <name type="scientific">Vandammella animalimorsus</name>
    <dbReference type="NCBI Taxonomy" id="2029117"/>
    <lineage>
        <taxon>Bacteria</taxon>
        <taxon>Pseudomonadati</taxon>
        <taxon>Pseudomonadota</taxon>
        <taxon>Betaproteobacteria</taxon>
        <taxon>Burkholderiales</taxon>
        <taxon>Comamonadaceae</taxon>
        <taxon>Vandammella</taxon>
    </lineage>
</organism>